<evidence type="ECO:0000313" key="3">
    <source>
        <dbReference type="Proteomes" id="UP000282211"/>
    </source>
</evidence>
<dbReference type="SUPFAM" id="SSF51556">
    <property type="entry name" value="Metallo-dependent hydrolases"/>
    <property type="match status" value="1"/>
</dbReference>
<accession>A0A420WDQ9</accession>
<dbReference type="GO" id="GO:0070573">
    <property type="term" value="F:metallodipeptidase activity"/>
    <property type="evidence" value="ECO:0007669"/>
    <property type="project" value="InterPro"/>
</dbReference>
<sequence length="387" mass="42185">MKTFLKSCAWLILVGVIIGGFYVFAILVPKVDKDLNQVTAHAPYPVSETAQTLHDSLLITDLHADNLLWRRNPEKRNNYGQVDFPRLREGGVNIQVFSAVTKSPRGLNFDENDAGAPDDIALLAKAQLWPVRTWGSIYERAAFQAQRLHRLASHKENKLVIAKSKSDLDQADDVLIGLLLTEGAHPLEGKIENISRLYNEGYRAMGLQHFFDNALGGSMHGRSQSGLTEFGKAAVKEMERQNIMIDVAHSSVASVRDTLAITNRPIFISHGGTISHCPQTANRNLPDDILIEIASRGGIIGIGYFNGVVCDISPKGIAAAIIHAVNLLGPDAVALGSDFDGSVTTAFDTSELAALTHELLEQGLDALTIRKVMGENAKIYFTNNLPD</sequence>
<name>A0A420WDQ9_9PROT</name>
<dbReference type="EMBL" id="RBII01000002">
    <property type="protein sequence ID" value="RKQ69159.1"/>
    <property type="molecule type" value="Genomic_DNA"/>
</dbReference>
<proteinExistence type="predicted"/>
<keyword evidence="3" id="KW-1185">Reference proteome</keyword>
<comment type="caution">
    <text evidence="2">The sequence shown here is derived from an EMBL/GenBank/DDBJ whole genome shotgun (WGS) entry which is preliminary data.</text>
</comment>
<dbReference type="InterPro" id="IPR008257">
    <property type="entry name" value="Pept_M19"/>
</dbReference>
<dbReference type="AlphaFoldDB" id="A0A420WDQ9"/>
<reference evidence="2 3" key="1">
    <citation type="submission" date="2018-10" db="EMBL/GenBank/DDBJ databases">
        <title>Genomic Encyclopedia of Type Strains, Phase IV (KMG-IV): sequencing the most valuable type-strain genomes for metagenomic binning, comparative biology and taxonomic classification.</title>
        <authorList>
            <person name="Goeker M."/>
        </authorList>
    </citation>
    <scope>NUCLEOTIDE SEQUENCE [LARGE SCALE GENOMIC DNA]</scope>
    <source>
        <strain evidence="2 3">DSM 22008</strain>
    </source>
</reference>
<feature type="transmembrane region" description="Helical" evidence="1">
    <location>
        <begin position="7"/>
        <end position="28"/>
    </location>
</feature>
<dbReference type="Gene3D" id="3.20.20.140">
    <property type="entry name" value="Metal-dependent hydrolases"/>
    <property type="match status" value="1"/>
</dbReference>
<keyword evidence="1" id="KW-0472">Membrane</keyword>
<gene>
    <name evidence="2" type="ORF">DES40_1946</name>
</gene>
<keyword evidence="1" id="KW-1133">Transmembrane helix</keyword>
<evidence type="ECO:0000256" key="1">
    <source>
        <dbReference type="SAM" id="Phobius"/>
    </source>
</evidence>
<evidence type="ECO:0000313" key="2">
    <source>
        <dbReference type="EMBL" id="RKQ69159.1"/>
    </source>
</evidence>
<dbReference type="OrthoDB" id="9804920at2"/>
<dbReference type="PANTHER" id="PTHR10443:SF12">
    <property type="entry name" value="DIPEPTIDASE"/>
    <property type="match status" value="1"/>
</dbReference>
<dbReference type="PANTHER" id="PTHR10443">
    <property type="entry name" value="MICROSOMAL DIPEPTIDASE"/>
    <property type="match status" value="1"/>
</dbReference>
<protein>
    <submittedName>
        <fullName evidence="2">Microsomal dipeptidase-like Zn-dependent dipeptidase</fullName>
    </submittedName>
</protein>
<dbReference type="GO" id="GO:0006508">
    <property type="term" value="P:proteolysis"/>
    <property type="evidence" value="ECO:0007669"/>
    <property type="project" value="InterPro"/>
</dbReference>
<dbReference type="RefSeq" id="WP_121101391.1">
    <property type="nucleotide sequence ID" value="NZ_RBII01000002.1"/>
</dbReference>
<dbReference type="InParanoid" id="A0A420WDQ9"/>
<dbReference type="Proteomes" id="UP000282211">
    <property type="component" value="Unassembled WGS sequence"/>
</dbReference>
<organism evidence="2 3">
    <name type="scientific">Litorimonas taeanensis</name>
    <dbReference type="NCBI Taxonomy" id="568099"/>
    <lineage>
        <taxon>Bacteria</taxon>
        <taxon>Pseudomonadati</taxon>
        <taxon>Pseudomonadota</taxon>
        <taxon>Alphaproteobacteria</taxon>
        <taxon>Maricaulales</taxon>
        <taxon>Robiginitomaculaceae</taxon>
    </lineage>
</organism>
<keyword evidence="1" id="KW-0812">Transmembrane</keyword>
<dbReference type="Pfam" id="PF01244">
    <property type="entry name" value="Peptidase_M19"/>
    <property type="match status" value="1"/>
</dbReference>
<dbReference type="PROSITE" id="PS51365">
    <property type="entry name" value="RENAL_DIPEPTIDASE_2"/>
    <property type="match status" value="1"/>
</dbReference>
<dbReference type="InterPro" id="IPR032466">
    <property type="entry name" value="Metal_Hydrolase"/>
</dbReference>